<dbReference type="NCBIfam" id="TIGR01488">
    <property type="entry name" value="HAD-SF-IB"/>
    <property type="match status" value="1"/>
</dbReference>
<dbReference type="Pfam" id="PF12710">
    <property type="entry name" value="HAD"/>
    <property type="match status" value="1"/>
</dbReference>
<reference evidence="1 2" key="1">
    <citation type="submission" date="2019-06" db="EMBL/GenBank/DDBJ databases">
        <authorList>
            <person name="Lee I."/>
            <person name="Jang G.I."/>
            <person name="Hwang C.Y."/>
        </authorList>
    </citation>
    <scope>NUCLEOTIDE SEQUENCE [LARGE SCALE GENOMIC DNA]</scope>
    <source>
        <strain evidence="1 2">PAMC 28131</strain>
    </source>
</reference>
<sequence>MDKTVIAKASWTHWLLHYARTEAPARLLLLPLLALPLLGYALGTHDRKALKQATQRILMGRRVPRAKVERAADSFAATFGAKQELPGALAAIAADREAGCELWLATASCRYFVEALARRWGFDKVIATENLWNGDALTPEIRGENCYEMGKLRKILAELQARPEAVRFTSDHISDLPVFDWADVAVAANPHEPLRQLAEVRGWAVCDWAKGARRAAG</sequence>
<organism evidence="1 2">
    <name type="scientific">Sandaracinobacter neustonicus</name>
    <dbReference type="NCBI Taxonomy" id="1715348"/>
    <lineage>
        <taxon>Bacteria</taxon>
        <taxon>Pseudomonadati</taxon>
        <taxon>Pseudomonadota</taxon>
        <taxon>Alphaproteobacteria</taxon>
        <taxon>Sphingomonadales</taxon>
        <taxon>Sphingosinicellaceae</taxon>
        <taxon>Sandaracinobacter</taxon>
    </lineage>
</organism>
<evidence type="ECO:0000313" key="2">
    <source>
        <dbReference type="Proteomes" id="UP000319897"/>
    </source>
</evidence>
<dbReference type="EMBL" id="VFSU01000019">
    <property type="protein sequence ID" value="TPE62331.1"/>
    <property type="molecule type" value="Genomic_DNA"/>
</dbReference>
<dbReference type="OrthoDB" id="7739434at2"/>
<protein>
    <submittedName>
        <fullName evidence="1">HAD-IB family phosphatase</fullName>
    </submittedName>
</protein>
<proteinExistence type="predicted"/>
<gene>
    <name evidence="1" type="ORF">FJQ54_07190</name>
</gene>
<evidence type="ECO:0000313" key="1">
    <source>
        <dbReference type="EMBL" id="TPE62331.1"/>
    </source>
</evidence>
<dbReference type="AlphaFoldDB" id="A0A501XNU0"/>
<dbReference type="Gene3D" id="1.20.1440.100">
    <property type="entry name" value="SG protein - dephosphorylation function"/>
    <property type="match status" value="1"/>
</dbReference>
<accession>A0A501XNU0</accession>
<dbReference type="InterPro" id="IPR036412">
    <property type="entry name" value="HAD-like_sf"/>
</dbReference>
<name>A0A501XNU0_9SPHN</name>
<dbReference type="Proteomes" id="UP000319897">
    <property type="component" value="Unassembled WGS sequence"/>
</dbReference>
<dbReference type="Gene3D" id="3.40.50.1000">
    <property type="entry name" value="HAD superfamily/HAD-like"/>
    <property type="match status" value="1"/>
</dbReference>
<keyword evidence="2" id="KW-1185">Reference proteome</keyword>
<comment type="caution">
    <text evidence="1">The sequence shown here is derived from an EMBL/GenBank/DDBJ whole genome shotgun (WGS) entry which is preliminary data.</text>
</comment>
<dbReference type="InterPro" id="IPR023214">
    <property type="entry name" value="HAD_sf"/>
</dbReference>
<dbReference type="SUPFAM" id="SSF56784">
    <property type="entry name" value="HAD-like"/>
    <property type="match status" value="1"/>
</dbReference>